<keyword evidence="1" id="KW-0813">Transport</keyword>
<name>A0A4Q1DBD6_9BACT</name>
<feature type="domain" description="ABC transporter" evidence="4">
    <location>
        <begin position="5"/>
        <end position="216"/>
    </location>
</feature>
<evidence type="ECO:0000256" key="2">
    <source>
        <dbReference type="ARBA" id="ARBA00022741"/>
    </source>
</evidence>
<evidence type="ECO:0000313" key="6">
    <source>
        <dbReference type="Proteomes" id="UP000290545"/>
    </source>
</evidence>
<gene>
    <name evidence="5" type="ORF">ESB13_08105</name>
</gene>
<evidence type="ECO:0000259" key="4">
    <source>
        <dbReference type="PROSITE" id="PS50893"/>
    </source>
</evidence>
<dbReference type="Proteomes" id="UP000290545">
    <property type="component" value="Unassembled WGS sequence"/>
</dbReference>
<sequence>MKHVFRADGIQLSFGLRCILSDIYIGSETGMITGLLGRNGQGKSCLMNIIYGTLPTTDKSVRVDDARLLEAFRRPDLLTYLPQFNYIPKHLRLRRIFLDFELSFDHFLSHFPEYQKVYELPVGSLSGGQRRLVEVYCLIKSKALFTMLDEPFSHLSPVQVERLKLVMEEELPAKGFLVTDHMYHYLLGFCHQVYVLQNGKTHLTKSREDIERLGYLAGA</sequence>
<keyword evidence="2" id="KW-0547">Nucleotide-binding</keyword>
<evidence type="ECO:0000313" key="5">
    <source>
        <dbReference type="EMBL" id="RXK86752.1"/>
    </source>
</evidence>
<dbReference type="AlphaFoldDB" id="A0A4Q1DBD6"/>
<dbReference type="Pfam" id="PF00005">
    <property type="entry name" value="ABC_tran"/>
    <property type="match status" value="1"/>
</dbReference>
<dbReference type="InterPro" id="IPR027417">
    <property type="entry name" value="P-loop_NTPase"/>
</dbReference>
<dbReference type="PANTHER" id="PTHR45772">
    <property type="entry name" value="CONSERVED COMPONENT OF ABC TRANSPORTER FOR NATURAL AMINO ACIDS-RELATED"/>
    <property type="match status" value="1"/>
</dbReference>
<keyword evidence="6" id="KW-1185">Reference proteome</keyword>
<organism evidence="5 6">
    <name type="scientific">Filimonas effusa</name>
    <dbReference type="NCBI Taxonomy" id="2508721"/>
    <lineage>
        <taxon>Bacteria</taxon>
        <taxon>Pseudomonadati</taxon>
        <taxon>Bacteroidota</taxon>
        <taxon>Chitinophagia</taxon>
        <taxon>Chitinophagales</taxon>
        <taxon>Chitinophagaceae</taxon>
        <taxon>Filimonas</taxon>
    </lineage>
</organism>
<dbReference type="InterPro" id="IPR051120">
    <property type="entry name" value="ABC_AA/LPS_Transport"/>
</dbReference>
<dbReference type="PROSITE" id="PS50893">
    <property type="entry name" value="ABC_TRANSPORTER_2"/>
    <property type="match status" value="1"/>
</dbReference>
<keyword evidence="3 5" id="KW-0067">ATP-binding</keyword>
<accession>A0A4Q1DBD6</accession>
<dbReference type="GO" id="GO:0016887">
    <property type="term" value="F:ATP hydrolysis activity"/>
    <property type="evidence" value="ECO:0007669"/>
    <property type="project" value="InterPro"/>
</dbReference>
<dbReference type="RefSeq" id="WP_129002500.1">
    <property type="nucleotide sequence ID" value="NZ_SDHZ01000001.1"/>
</dbReference>
<dbReference type="PANTHER" id="PTHR45772:SF10">
    <property type="entry name" value="LIPOPOLYSACCHARIDE EXPORT SYSTEM ATP-BINDING PROTEIN LPTB"/>
    <property type="match status" value="1"/>
</dbReference>
<evidence type="ECO:0000256" key="1">
    <source>
        <dbReference type="ARBA" id="ARBA00022448"/>
    </source>
</evidence>
<dbReference type="InterPro" id="IPR003439">
    <property type="entry name" value="ABC_transporter-like_ATP-bd"/>
</dbReference>
<comment type="caution">
    <text evidence="5">The sequence shown here is derived from an EMBL/GenBank/DDBJ whole genome shotgun (WGS) entry which is preliminary data.</text>
</comment>
<dbReference type="EMBL" id="SDHZ01000001">
    <property type="protein sequence ID" value="RXK86752.1"/>
    <property type="molecule type" value="Genomic_DNA"/>
</dbReference>
<dbReference type="OrthoDB" id="9801987at2"/>
<proteinExistence type="predicted"/>
<evidence type="ECO:0000256" key="3">
    <source>
        <dbReference type="ARBA" id="ARBA00022840"/>
    </source>
</evidence>
<dbReference type="Gene3D" id="3.40.50.300">
    <property type="entry name" value="P-loop containing nucleotide triphosphate hydrolases"/>
    <property type="match status" value="1"/>
</dbReference>
<dbReference type="SUPFAM" id="SSF52540">
    <property type="entry name" value="P-loop containing nucleoside triphosphate hydrolases"/>
    <property type="match status" value="1"/>
</dbReference>
<protein>
    <submittedName>
        <fullName evidence="5">ATP-binding cassette domain-containing protein</fullName>
    </submittedName>
</protein>
<reference evidence="5 6" key="1">
    <citation type="submission" date="2019-01" db="EMBL/GenBank/DDBJ databases">
        <title>Filimonas sp. strain TTM-71.</title>
        <authorList>
            <person name="Chen W.-M."/>
        </authorList>
    </citation>
    <scope>NUCLEOTIDE SEQUENCE [LARGE SCALE GENOMIC DNA]</scope>
    <source>
        <strain evidence="5 6">TTM-71</strain>
    </source>
</reference>
<dbReference type="GO" id="GO:0005886">
    <property type="term" value="C:plasma membrane"/>
    <property type="evidence" value="ECO:0007669"/>
    <property type="project" value="TreeGrafter"/>
</dbReference>
<dbReference type="GO" id="GO:0005524">
    <property type="term" value="F:ATP binding"/>
    <property type="evidence" value="ECO:0007669"/>
    <property type="project" value="UniProtKB-KW"/>
</dbReference>